<dbReference type="EMBL" id="AP014569">
    <property type="protein sequence ID" value="BAO83137.1"/>
    <property type="molecule type" value="Genomic_DNA"/>
</dbReference>
<organism evidence="1 2">
    <name type="scientific">Serpentinimonas maccroryi</name>
    <dbReference type="NCBI Taxonomy" id="1458426"/>
    <lineage>
        <taxon>Bacteria</taxon>
        <taxon>Pseudomonadati</taxon>
        <taxon>Pseudomonadota</taxon>
        <taxon>Betaproteobacteria</taxon>
        <taxon>Burkholderiales</taxon>
        <taxon>Comamonadaceae</taxon>
        <taxon>Serpentinimonas</taxon>
    </lineage>
</organism>
<evidence type="ECO:0008006" key="3">
    <source>
        <dbReference type="Google" id="ProtNLM"/>
    </source>
</evidence>
<dbReference type="AlphaFoldDB" id="A0A060NMW4"/>
<keyword evidence="2" id="KW-1185">Reference proteome</keyword>
<gene>
    <name evidence="1" type="ORF">SMCB_0909</name>
</gene>
<sequence length="221" mass="24547">MGSTMKLADRMRQSIRRRSGHVVLRAELARLGSASQVSEALKTLQRDGELLRLGAGVYAKARRDEATHEVTPVVDVETLAREVALKLKAHVTTGARGTLVLDTGDRRVSRKLALGQSAVQYVNNRNRRAFTALRMKPWDTTTFPTTDVGNYVRWLAGSYGVRYEPTAADQWAETVTRLAGDEVRSGPVQDLLVALKRAGRLTKDDMARLLVNYLRECKQGV</sequence>
<reference evidence="1 2" key="1">
    <citation type="journal article" date="2014" name="Nat. Commun.">
        <title>Physiological and genomic features of highly alkaliphilic hydrogen-utilizing Betaproteobacteria from a continental serpentinizing site.</title>
        <authorList>
            <person name="Suzuki S."/>
            <person name="Kuenen J.G."/>
            <person name="Schipper K."/>
            <person name="van der Velde S."/>
            <person name="Ishii S."/>
            <person name="Wu A."/>
            <person name="Sorokin D.Y."/>
            <person name="Tenney A."/>
            <person name="Meng X.Y."/>
            <person name="Morrill P.L."/>
            <person name="Kamagata Y."/>
            <person name="Muyzer G."/>
            <person name="Nealson K.H."/>
        </authorList>
    </citation>
    <scope>NUCLEOTIDE SEQUENCE [LARGE SCALE GENOMIC DNA]</scope>
    <source>
        <strain evidence="1 2">B1</strain>
    </source>
</reference>
<dbReference type="HOGENOM" id="CLU_1243384_0_0_4"/>
<name>A0A060NMW4_9BURK</name>
<evidence type="ECO:0000313" key="1">
    <source>
        <dbReference type="EMBL" id="BAO83137.1"/>
    </source>
</evidence>
<accession>A0A060NMW4</accession>
<dbReference type="KEGG" id="cbab:SMCB_0909"/>
<evidence type="ECO:0000313" key="2">
    <source>
        <dbReference type="Proteomes" id="UP000066014"/>
    </source>
</evidence>
<proteinExistence type="predicted"/>
<dbReference type="Proteomes" id="UP000066014">
    <property type="component" value="Chromosome"/>
</dbReference>
<protein>
    <recommendedName>
        <fullName evidence="3">Transcriptional regulator, AbiEi antitoxin, Type IV TA system</fullName>
    </recommendedName>
</protein>
<dbReference type="STRING" id="1458426.SMCB_0909"/>